<name>A0A1H6Y1M5_9MICO</name>
<accession>A0A1H6Y1M5</accession>
<keyword evidence="3" id="KW-1185">Reference proteome</keyword>
<organism evidence="2 3">
    <name type="scientific">Demequina mangrovi</name>
    <dbReference type="NCBI Taxonomy" id="1043493"/>
    <lineage>
        <taxon>Bacteria</taxon>
        <taxon>Bacillati</taxon>
        <taxon>Actinomycetota</taxon>
        <taxon>Actinomycetes</taxon>
        <taxon>Micrococcales</taxon>
        <taxon>Demequinaceae</taxon>
        <taxon>Demequina</taxon>
    </lineage>
</organism>
<dbReference type="STRING" id="1043493.SAMN05421637_1488"/>
<keyword evidence="1" id="KW-1133">Transmembrane helix</keyword>
<dbReference type="EMBL" id="FNZI01000003">
    <property type="protein sequence ID" value="SEJ34366.1"/>
    <property type="molecule type" value="Genomic_DNA"/>
</dbReference>
<feature type="transmembrane region" description="Helical" evidence="1">
    <location>
        <begin position="7"/>
        <end position="26"/>
    </location>
</feature>
<gene>
    <name evidence="2" type="ORF">SAMN05421637_1488</name>
</gene>
<evidence type="ECO:0000313" key="3">
    <source>
        <dbReference type="Proteomes" id="UP000183315"/>
    </source>
</evidence>
<sequence length="122" mass="12353">MVGMARILSSYLAIAVLGALVALVGAGSHRAYGWFGVTAGLLLVAAASTFSRAWRAYAGLSIFAAAWVILTSLLATAGPGGSAPLILSDARGLTWVYGGAIVVVVVGLLPRRLLGDVKEVAA</sequence>
<feature type="transmembrane region" description="Helical" evidence="1">
    <location>
        <begin position="32"/>
        <end position="50"/>
    </location>
</feature>
<evidence type="ECO:0000256" key="1">
    <source>
        <dbReference type="SAM" id="Phobius"/>
    </source>
</evidence>
<keyword evidence="1" id="KW-0472">Membrane</keyword>
<keyword evidence="1" id="KW-0812">Transmembrane</keyword>
<feature type="transmembrane region" description="Helical" evidence="1">
    <location>
        <begin position="57"/>
        <end position="78"/>
    </location>
</feature>
<dbReference type="Proteomes" id="UP000183315">
    <property type="component" value="Unassembled WGS sequence"/>
</dbReference>
<protein>
    <submittedName>
        <fullName evidence="2">Uncharacterized protein</fullName>
    </submittedName>
</protein>
<dbReference type="AlphaFoldDB" id="A0A1H6Y1M5"/>
<feature type="transmembrane region" description="Helical" evidence="1">
    <location>
        <begin position="90"/>
        <end position="109"/>
    </location>
</feature>
<reference evidence="3" key="1">
    <citation type="submission" date="2016-10" db="EMBL/GenBank/DDBJ databases">
        <authorList>
            <person name="Varghese N."/>
        </authorList>
    </citation>
    <scope>NUCLEOTIDE SEQUENCE [LARGE SCALE GENOMIC DNA]</scope>
    <source>
        <strain evidence="3">DSM 24868</strain>
    </source>
</reference>
<evidence type="ECO:0000313" key="2">
    <source>
        <dbReference type="EMBL" id="SEJ34366.1"/>
    </source>
</evidence>
<proteinExistence type="predicted"/>